<accession>A0A7W7LJS2</accession>
<dbReference type="InterPro" id="IPR036388">
    <property type="entry name" value="WH-like_DNA-bd_sf"/>
</dbReference>
<reference evidence="6 7" key="1">
    <citation type="submission" date="2020-08" db="EMBL/GenBank/DDBJ databases">
        <title>Genomic Encyclopedia of Type Strains, Phase III (KMG-III): the genomes of soil and plant-associated and newly described type strains.</title>
        <authorList>
            <person name="Whitman W."/>
        </authorList>
    </citation>
    <scope>NUCLEOTIDE SEQUENCE [LARGE SCALE GENOMIC DNA]</scope>
    <source>
        <strain evidence="6 7">CECT 3265</strain>
    </source>
</reference>
<keyword evidence="7" id="KW-1185">Reference proteome</keyword>
<evidence type="ECO:0000256" key="1">
    <source>
        <dbReference type="ARBA" id="ARBA00010641"/>
    </source>
</evidence>
<dbReference type="SUPFAM" id="SSF88946">
    <property type="entry name" value="Sigma2 domain of RNA polymerase sigma factors"/>
    <property type="match status" value="1"/>
</dbReference>
<dbReference type="InterPro" id="IPR013324">
    <property type="entry name" value="RNA_pol_sigma_r3/r4-like"/>
</dbReference>
<keyword evidence="3" id="KW-0731">Sigma factor</keyword>
<evidence type="ECO:0000256" key="5">
    <source>
        <dbReference type="ARBA" id="ARBA00023163"/>
    </source>
</evidence>
<keyword evidence="4" id="KW-0238">DNA-binding</keyword>
<sequence length="193" mass="21915">MDSFTRFYDEWFPRGVGFAMRLGLDREDAKEAASDAMRAVYAAWGSLETPEAFYQHVVRRRVIDTLRDVIPRERAEVSVSDTDADDDEALPREVIAVFTSHVTPEGLYLEAEGAERILAILAQLPEHYRLSLVLAAQGYDTTERAEIKTVSAEVERTHLKRARRRCIDLLISHGIRPRRTTDKPTNAKEGEAQ</sequence>
<keyword evidence="5" id="KW-0804">Transcription</keyword>
<dbReference type="GO" id="GO:0003677">
    <property type="term" value="F:DNA binding"/>
    <property type="evidence" value="ECO:0007669"/>
    <property type="project" value="UniProtKB-KW"/>
</dbReference>
<evidence type="ECO:0000256" key="2">
    <source>
        <dbReference type="ARBA" id="ARBA00023015"/>
    </source>
</evidence>
<comment type="similarity">
    <text evidence="1">Belongs to the sigma-70 factor family. ECF subfamily.</text>
</comment>
<dbReference type="SUPFAM" id="SSF88659">
    <property type="entry name" value="Sigma3 and sigma4 domains of RNA polymerase sigma factors"/>
    <property type="match status" value="1"/>
</dbReference>
<dbReference type="AlphaFoldDB" id="A0A7W7LJS2"/>
<evidence type="ECO:0000256" key="3">
    <source>
        <dbReference type="ARBA" id="ARBA00023082"/>
    </source>
</evidence>
<dbReference type="RefSeq" id="WP_184740449.1">
    <property type="nucleotide sequence ID" value="NZ_BMRW01000031.1"/>
</dbReference>
<dbReference type="Gene3D" id="1.10.10.10">
    <property type="entry name" value="Winged helix-like DNA-binding domain superfamily/Winged helix DNA-binding domain"/>
    <property type="match status" value="1"/>
</dbReference>
<dbReference type="GO" id="GO:0016987">
    <property type="term" value="F:sigma factor activity"/>
    <property type="evidence" value="ECO:0007669"/>
    <property type="project" value="UniProtKB-KW"/>
</dbReference>
<dbReference type="Gene3D" id="1.10.1740.10">
    <property type="match status" value="1"/>
</dbReference>
<evidence type="ECO:0000313" key="7">
    <source>
        <dbReference type="Proteomes" id="UP000556436"/>
    </source>
</evidence>
<name>A0A7W7LJS2_STRNE</name>
<evidence type="ECO:0000256" key="4">
    <source>
        <dbReference type="ARBA" id="ARBA00023125"/>
    </source>
</evidence>
<dbReference type="InterPro" id="IPR039425">
    <property type="entry name" value="RNA_pol_sigma-70-like"/>
</dbReference>
<keyword evidence="2" id="KW-0805">Transcription regulation</keyword>
<proteinExistence type="inferred from homology"/>
<dbReference type="GO" id="GO:0006352">
    <property type="term" value="P:DNA-templated transcription initiation"/>
    <property type="evidence" value="ECO:0007669"/>
    <property type="project" value="InterPro"/>
</dbReference>
<dbReference type="Proteomes" id="UP000556436">
    <property type="component" value="Unassembled WGS sequence"/>
</dbReference>
<gene>
    <name evidence="6" type="ORF">FHS38_006999</name>
</gene>
<dbReference type="InterPro" id="IPR013325">
    <property type="entry name" value="RNA_pol_sigma_r2"/>
</dbReference>
<protein>
    <submittedName>
        <fullName evidence="6">RNA polymerase sigma factor (Sigma-70 family)</fullName>
    </submittedName>
</protein>
<comment type="caution">
    <text evidence="6">The sequence shown here is derived from an EMBL/GenBank/DDBJ whole genome shotgun (WGS) entry which is preliminary data.</text>
</comment>
<organism evidence="6 7">
    <name type="scientific">Streptomyces netropsis</name>
    <name type="common">Streptoverticillium netropsis</name>
    <dbReference type="NCBI Taxonomy" id="55404"/>
    <lineage>
        <taxon>Bacteria</taxon>
        <taxon>Bacillati</taxon>
        <taxon>Actinomycetota</taxon>
        <taxon>Actinomycetes</taxon>
        <taxon>Kitasatosporales</taxon>
        <taxon>Streptomycetaceae</taxon>
        <taxon>Streptomyces</taxon>
    </lineage>
</organism>
<evidence type="ECO:0000313" key="6">
    <source>
        <dbReference type="EMBL" id="MBB4890906.1"/>
    </source>
</evidence>
<dbReference type="PANTHER" id="PTHR43133:SF8">
    <property type="entry name" value="RNA POLYMERASE SIGMA FACTOR HI_1459-RELATED"/>
    <property type="match status" value="1"/>
</dbReference>
<dbReference type="EMBL" id="JACHJG010000028">
    <property type="protein sequence ID" value="MBB4890906.1"/>
    <property type="molecule type" value="Genomic_DNA"/>
</dbReference>
<dbReference type="PANTHER" id="PTHR43133">
    <property type="entry name" value="RNA POLYMERASE ECF-TYPE SIGMA FACTO"/>
    <property type="match status" value="1"/>
</dbReference>